<evidence type="ECO:0008006" key="5">
    <source>
        <dbReference type="Google" id="ProtNLM"/>
    </source>
</evidence>
<dbReference type="EMBL" id="LGFT01000022">
    <property type="protein sequence ID" value="KUK44545.1"/>
    <property type="molecule type" value="Genomic_DNA"/>
</dbReference>
<protein>
    <recommendedName>
        <fullName evidence="5">RNA-binding protein</fullName>
    </recommendedName>
</protein>
<evidence type="ECO:0000313" key="2">
    <source>
        <dbReference type="EMBL" id="KUK96644.1"/>
    </source>
</evidence>
<gene>
    <name evidence="1" type="ORF">XD72_1085</name>
    <name evidence="2" type="ORF">XE07_0997</name>
</gene>
<dbReference type="AlphaFoldDB" id="A0A101IK18"/>
<evidence type="ECO:0000313" key="4">
    <source>
        <dbReference type="Proteomes" id="UP000057043"/>
    </source>
</evidence>
<sequence length="60" mass="6728">MCELTVYMKGEKESLMEGVVVLITKGEKVQMEDILGRTKEATGRIVEVNITNQKAFLEPV</sequence>
<accession>A0A101IK18</accession>
<dbReference type="Pfam" id="PF10133">
    <property type="entry name" value="CooT"/>
    <property type="match status" value="1"/>
</dbReference>
<reference evidence="3 4" key="2">
    <citation type="journal article" date="2015" name="MBio">
        <title>Genome-Resolved Metagenomic Analysis Reveals Roles for Candidate Phyla and Other Microbial Community Members in Biogeochemical Transformations in Oil Reservoirs.</title>
        <authorList>
            <person name="Hu P."/>
            <person name="Tom L."/>
            <person name="Singh A."/>
            <person name="Thomas B.C."/>
            <person name="Baker B.J."/>
            <person name="Piceno Y.M."/>
            <person name="Andersen G.L."/>
            <person name="Banfield J.F."/>
        </authorList>
    </citation>
    <scope>NUCLEOTIDE SEQUENCE [LARGE SCALE GENOMIC DNA]</scope>
    <source>
        <strain evidence="1">57_489</strain>
    </source>
</reference>
<comment type="caution">
    <text evidence="2">The sequence shown here is derived from an EMBL/GenBank/DDBJ whole genome shotgun (WGS) entry which is preliminary data.</text>
</comment>
<dbReference type="PATRIC" id="fig|301375.6.peg.2382"/>
<evidence type="ECO:0000313" key="1">
    <source>
        <dbReference type="EMBL" id="KUK44545.1"/>
    </source>
</evidence>
<evidence type="ECO:0000313" key="3">
    <source>
        <dbReference type="Proteomes" id="UP000053961"/>
    </source>
</evidence>
<reference evidence="2" key="1">
    <citation type="journal article" date="2015" name="MBio">
        <title>Genome-resolved metagenomic analysis reveals roles for candidate phyla and other microbial community members in biogeochemical transformations in oil reservoirs.</title>
        <authorList>
            <person name="Hu P."/>
            <person name="Tom L."/>
            <person name="Singh A."/>
            <person name="Thomas B.C."/>
            <person name="Baker B.J."/>
            <person name="Piceno Y.M."/>
            <person name="Andersen G.L."/>
            <person name="Banfield J.F."/>
        </authorList>
    </citation>
    <scope>NUCLEOTIDE SEQUENCE [LARGE SCALE GENOMIC DNA]</scope>
    <source>
        <strain evidence="2">56_747</strain>
    </source>
</reference>
<dbReference type="InterPro" id="IPR019300">
    <property type="entry name" value="CooT"/>
</dbReference>
<dbReference type="Proteomes" id="UP000057043">
    <property type="component" value="Unassembled WGS sequence"/>
</dbReference>
<dbReference type="Proteomes" id="UP000053961">
    <property type="component" value="Unassembled WGS sequence"/>
</dbReference>
<dbReference type="EMBL" id="LGHB01000010">
    <property type="protein sequence ID" value="KUK96644.1"/>
    <property type="molecule type" value="Genomic_DNA"/>
</dbReference>
<organism evidence="2 3">
    <name type="scientific">Methanothrix harundinacea</name>
    <dbReference type="NCBI Taxonomy" id="301375"/>
    <lineage>
        <taxon>Archaea</taxon>
        <taxon>Methanobacteriati</taxon>
        <taxon>Methanobacteriota</taxon>
        <taxon>Stenosarchaea group</taxon>
        <taxon>Methanomicrobia</taxon>
        <taxon>Methanotrichales</taxon>
        <taxon>Methanotrichaceae</taxon>
        <taxon>Methanothrix</taxon>
    </lineage>
</organism>
<proteinExistence type="predicted"/>
<name>A0A101IK18_9EURY</name>